<dbReference type="GO" id="GO:0051382">
    <property type="term" value="P:kinetochore assembly"/>
    <property type="evidence" value="ECO:0007669"/>
    <property type="project" value="TreeGrafter"/>
</dbReference>
<dbReference type="GO" id="GO:0051642">
    <property type="term" value="P:centrosome localization"/>
    <property type="evidence" value="ECO:0007669"/>
    <property type="project" value="TreeGrafter"/>
</dbReference>
<evidence type="ECO:0000256" key="1">
    <source>
        <dbReference type="ARBA" id="ARBA00008839"/>
    </source>
</evidence>
<dbReference type="InterPro" id="IPR005026">
    <property type="entry name" value="SAPAP"/>
</dbReference>
<feature type="compositionally biased region" description="Basic residues" evidence="2">
    <location>
        <begin position="787"/>
        <end position="802"/>
    </location>
</feature>
<proteinExistence type="inferred from homology"/>
<feature type="compositionally biased region" description="Basic and acidic residues" evidence="2">
    <location>
        <begin position="167"/>
        <end position="178"/>
    </location>
</feature>
<dbReference type="GO" id="GO:0007059">
    <property type="term" value="P:chromosome segregation"/>
    <property type="evidence" value="ECO:0007669"/>
    <property type="project" value="TreeGrafter"/>
</dbReference>
<dbReference type="Pfam" id="PF03359">
    <property type="entry name" value="GKAP"/>
    <property type="match status" value="1"/>
</dbReference>
<dbReference type="GO" id="GO:0023052">
    <property type="term" value="P:signaling"/>
    <property type="evidence" value="ECO:0007669"/>
    <property type="project" value="InterPro"/>
</dbReference>
<feature type="compositionally biased region" description="Basic and acidic residues" evidence="2">
    <location>
        <begin position="58"/>
        <end position="89"/>
    </location>
</feature>
<comment type="similarity">
    <text evidence="1">Belongs to the SAPAP family.</text>
</comment>
<feature type="compositionally biased region" description="Basic and acidic residues" evidence="2">
    <location>
        <begin position="14"/>
        <end position="49"/>
    </location>
</feature>
<feature type="region of interest" description="Disordered" evidence="2">
    <location>
        <begin position="1"/>
        <end position="89"/>
    </location>
</feature>
<gene>
    <name evidence="4 5 6" type="primary">LOC106747064</name>
</gene>
<evidence type="ECO:0000313" key="5">
    <source>
        <dbReference type="RefSeq" id="XP_014479815.1"/>
    </source>
</evidence>
<dbReference type="GeneID" id="106747064"/>
<keyword evidence="3" id="KW-1185">Reference proteome</keyword>
<feature type="compositionally biased region" description="Basic residues" evidence="2">
    <location>
        <begin position="944"/>
        <end position="957"/>
    </location>
</feature>
<organism evidence="3 4">
    <name type="scientific">Dinoponera quadriceps</name>
    <name type="common">South American ant</name>
    <dbReference type="NCBI Taxonomy" id="609295"/>
    <lineage>
        <taxon>Eukaryota</taxon>
        <taxon>Metazoa</taxon>
        <taxon>Ecdysozoa</taxon>
        <taxon>Arthropoda</taxon>
        <taxon>Hexapoda</taxon>
        <taxon>Insecta</taxon>
        <taxon>Pterygota</taxon>
        <taxon>Neoptera</taxon>
        <taxon>Endopterygota</taxon>
        <taxon>Hymenoptera</taxon>
        <taxon>Apocrita</taxon>
        <taxon>Aculeata</taxon>
        <taxon>Formicoidea</taxon>
        <taxon>Formicidae</taxon>
        <taxon>Ponerinae</taxon>
        <taxon>Ponerini</taxon>
        <taxon>Dinoponera</taxon>
    </lineage>
</organism>
<feature type="compositionally biased region" description="Polar residues" evidence="2">
    <location>
        <begin position="964"/>
        <end position="976"/>
    </location>
</feature>
<protein>
    <submittedName>
        <fullName evidence="4 5">Disks large-associated protein 5 isoform X1</fullName>
    </submittedName>
</protein>
<feature type="region of interest" description="Disordered" evidence="2">
    <location>
        <begin position="938"/>
        <end position="983"/>
    </location>
</feature>
<dbReference type="RefSeq" id="XP_014479813.1">
    <property type="nucleotide sequence ID" value="XM_014624327.1"/>
</dbReference>
<accession>A0A6P3XPB3</accession>
<dbReference type="RefSeq" id="XP_014479816.1">
    <property type="nucleotide sequence ID" value="XM_014624330.1"/>
</dbReference>
<dbReference type="GO" id="GO:0008017">
    <property type="term" value="F:microtubule binding"/>
    <property type="evidence" value="ECO:0007669"/>
    <property type="project" value="TreeGrafter"/>
</dbReference>
<evidence type="ECO:0000313" key="6">
    <source>
        <dbReference type="RefSeq" id="XP_014479816.1"/>
    </source>
</evidence>
<feature type="region of interest" description="Disordered" evidence="2">
    <location>
        <begin position="157"/>
        <end position="192"/>
    </location>
</feature>
<dbReference type="OrthoDB" id="10023951at2759"/>
<evidence type="ECO:0000256" key="2">
    <source>
        <dbReference type="SAM" id="MobiDB-lite"/>
    </source>
</evidence>
<dbReference type="RefSeq" id="XP_014479815.1">
    <property type="nucleotide sequence ID" value="XM_014624329.1"/>
</dbReference>
<name>A0A6P3XPB3_DINQU</name>
<feature type="compositionally biased region" description="Polar residues" evidence="2">
    <location>
        <begin position="236"/>
        <end position="248"/>
    </location>
</feature>
<dbReference type="GO" id="GO:0031616">
    <property type="term" value="C:spindle pole centrosome"/>
    <property type="evidence" value="ECO:0007669"/>
    <property type="project" value="TreeGrafter"/>
</dbReference>
<evidence type="ECO:0000313" key="4">
    <source>
        <dbReference type="RefSeq" id="XP_014479813.1"/>
    </source>
</evidence>
<dbReference type="PANTHER" id="PTHR12353">
    <property type="entry name" value="DISKS LARGE-ASSOCIATED PROTEIN DAP SAP90/PSD-95-ASSOCIATED PROTEIN"/>
    <property type="match status" value="1"/>
</dbReference>
<dbReference type="GO" id="GO:0005737">
    <property type="term" value="C:cytoplasm"/>
    <property type="evidence" value="ECO:0007669"/>
    <property type="project" value="TreeGrafter"/>
</dbReference>
<feature type="compositionally biased region" description="Basic and acidic residues" evidence="2">
    <location>
        <begin position="871"/>
        <end position="883"/>
    </location>
</feature>
<dbReference type="AlphaFoldDB" id="A0A6P3XPB3"/>
<dbReference type="Proteomes" id="UP000515204">
    <property type="component" value="Unplaced"/>
</dbReference>
<dbReference type="KEGG" id="dqu:106747064"/>
<dbReference type="GO" id="GO:0005634">
    <property type="term" value="C:nucleus"/>
    <property type="evidence" value="ECO:0007669"/>
    <property type="project" value="TreeGrafter"/>
</dbReference>
<sequence length="983" mass="112525">MSHLQQRYKNPRRGFGDADHSRSVRAYYQEKSRKEIRTQDFAKNRKLHDVSTPTSPQRAEDKPRVTGDRAKKLMRWKEERDRKKKLENSKKKPVFKVGVVHHSLYSPVAKINTAPDKIVKSSQAKYSNDKKRITRATEKRLLAKAAMMKQKAPATNNIMPVSSTRPLDIKKPTPDKFRKSFAPNSHKFRPPSGLPKLPLFGVVAIEETPSEKGIFFENKSGDQTQHTNDQKDASGKLNTQDLDLNAASNRKDSVDSKSPANKQKLNESDSNLSDSTSELKETKNVSLNEQDIQEEKSLSTNIDTENSVQMTPKFDQSFMKENCEDLIMFSPYLTLSRGKKNARKEQMLRLGISNSPSTDIPTKNTVMKNLNISVEEEERTAQYFKFLLNREITRLKELCTKWMNIRLEKGVPEDAMYEISQAVGQTNLLMNKKFERFRNLVSDCETGKGQMLVTCKDLQGFWDITYMEVRNCDLRFEKLEQQRNREWQEEQSAIVKPATKKRMTTKKQIVSSKPSSLRSIILAARRKKMAETSNIEDTLLQNPSIGKEHLLPSLNSKRSIAFKENADIRHTRKSISIDGFKSAPTKRDSFKANSTKIEKVQFSDKITRMKSPLTVMKISQMCKTPEIQLDDTISYINSDQTPGKSILKKTEIIEKKEIINKEIRLRSAHKVLFDDQVASTEADDKETQIKKSLSVALNRIDSLELDDISPEECINVERKLIFETEDSDSTDSLDLLPSEVQTLLEKKRNTSKSSASYIPDSDPLDPLKDITSAIALKEPSPKDNVKTKCRTSLRRRSQRKRATNNGKMETPYINIMPPTPANTETPVNLETTFTIENLEQELEVEVKTLRNRTITINDTPKTKRMSKIMTPKKESDSKKENESPVKSNRRKSLKLSQIDEDVKNVEINKNSFKKRRSSRKSVAFNVETCLICAENKPVLPMTPHSKRGTPSRQSRSKRVFDENLSLQRTPRSLSRVTRSHTKN</sequence>
<feature type="region of interest" description="Disordered" evidence="2">
    <location>
        <begin position="780"/>
        <end position="822"/>
    </location>
</feature>
<dbReference type="GO" id="GO:0007346">
    <property type="term" value="P:regulation of mitotic cell cycle"/>
    <property type="evidence" value="ECO:0007669"/>
    <property type="project" value="TreeGrafter"/>
</dbReference>
<dbReference type="GO" id="GO:0007052">
    <property type="term" value="P:mitotic spindle organization"/>
    <property type="evidence" value="ECO:0007669"/>
    <property type="project" value="TreeGrafter"/>
</dbReference>
<evidence type="ECO:0000313" key="3">
    <source>
        <dbReference type="Proteomes" id="UP000515204"/>
    </source>
</evidence>
<reference evidence="4 5" key="1">
    <citation type="submission" date="2025-04" db="UniProtKB">
        <authorList>
            <consortium name="RefSeq"/>
        </authorList>
    </citation>
    <scope>IDENTIFICATION</scope>
</reference>
<dbReference type="PANTHER" id="PTHR12353:SF1">
    <property type="entry name" value="DISKS LARGE-ASSOCIATED PROTEIN 5"/>
    <property type="match status" value="1"/>
</dbReference>
<feature type="region of interest" description="Disordered" evidence="2">
    <location>
        <begin position="213"/>
        <end position="305"/>
    </location>
</feature>
<feature type="compositionally biased region" description="Polar residues" evidence="2">
    <location>
        <begin position="256"/>
        <end position="276"/>
    </location>
</feature>
<feature type="region of interest" description="Disordered" evidence="2">
    <location>
        <begin position="858"/>
        <end position="897"/>
    </location>
</feature>